<gene>
    <name evidence="10" type="ORF">BD410DRAFT_709344</name>
</gene>
<keyword evidence="11" id="KW-1185">Reference proteome</keyword>
<evidence type="ECO:0000259" key="9">
    <source>
        <dbReference type="PROSITE" id="PS51194"/>
    </source>
</evidence>
<accession>A0A4R5XHC3</accession>
<evidence type="ECO:0000256" key="3">
    <source>
        <dbReference type="ARBA" id="ARBA00022840"/>
    </source>
</evidence>
<dbReference type="CDD" id="cd18787">
    <property type="entry name" value="SF2_C_DEAD"/>
    <property type="match status" value="1"/>
</dbReference>
<dbReference type="InterPro" id="IPR014001">
    <property type="entry name" value="Helicase_ATP-bd"/>
</dbReference>
<evidence type="ECO:0000313" key="11">
    <source>
        <dbReference type="Proteomes" id="UP000294933"/>
    </source>
</evidence>
<keyword evidence="4" id="KW-0238">DNA-binding</keyword>
<keyword evidence="3" id="KW-0067">ATP-binding</keyword>
<evidence type="ECO:0000256" key="6">
    <source>
        <dbReference type="ARBA" id="ARBA00034617"/>
    </source>
</evidence>
<dbReference type="GO" id="GO:0009378">
    <property type="term" value="F:four-way junction helicase activity"/>
    <property type="evidence" value="ECO:0007669"/>
    <property type="project" value="TreeGrafter"/>
</dbReference>
<dbReference type="SMART" id="SM00487">
    <property type="entry name" value="DEXDc"/>
    <property type="match status" value="1"/>
</dbReference>
<comment type="similarity">
    <text evidence="1">Belongs to the helicase family. RecQ subfamily.</text>
</comment>
<dbReference type="PROSITE" id="PS51194">
    <property type="entry name" value="HELICASE_CTER"/>
    <property type="match status" value="1"/>
</dbReference>
<dbReference type="EC" id="5.6.2.4" evidence="7"/>
<dbReference type="OrthoDB" id="2499463at2759"/>
<dbReference type="EMBL" id="ML170156">
    <property type="protein sequence ID" value="TDL30202.1"/>
    <property type="molecule type" value="Genomic_DNA"/>
</dbReference>
<evidence type="ECO:0000256" key="4">
    <source>
        <dbReference type="ARBA" id="ARBA00023125"/>
    </source>
</evidence>
<dbReference type="GO" id="GO:0005694">
    <property type="term" value="C:chromosome"/>
    <property type="evidence" value="ECO:0007669"/>
    <property type="project" value="TreeGrafter"/>
</dbReference>
<dbReference type="GO" id="GO:0003677">
    <property type="term" value="F:DNA binding"/>
    <property type="evidence" value="ECO:0007669"/>
    <property type="project" value="UniProtKB-KW"/>
</dbReference>
<dbReference type="SUPFAM" id="SSF52540">
    <property type="entry name" value="P-loop containing nucleoside triphosphate hydrolases"/>
    <property type="match status" value="1"/>
</dbReference>
<dbReference type="GO" id="GO:0006310">
    <property type="term" value="P:DNA recombination"/>
    <property type="evidence" value="ECO:0007669"/>
    <property type="project" value="TreeGrafter"/>
</dbReference>
<dbReference type="VEuPathDB" id="FungiDB:BD410DRAFT_709344"/>
<dbReference type="Pfam" id="PF00270">
    <property type="entry name" value="DEAD"/>
    <property type="match status" value="1"/>
</dbReference>
<dbReference type="GO" id="GO:0006281">
    <property type="term" value="P:DNA repair"/>
    <property type="evidence" value="ECO:0007669"/>
    <property type="project" value="TreeGrafter"/>
</dbReference>
<protein>
    <recommendedName>
        <fullName evidence="7">DNA 3'-5' helicase</fullName>
        <ecNumber evidence="7">5.6.2.4</ecNumber>
    </recommendedName>
</protein>
<dbReference type="Pfam" id="PF00271">
    <property type="entry name" value="Helicase_C"/>
    <property type="match status" value="1"/>
</dbReference>
<proteinExistence type="inferred from homology"/>
<keyword evidence="5" id="KW-0413">Isomerase</keyword>
<dbReference type="InterPro" id="IPR001650">
    <property type="entry name" value="Helicase_C-like"/>
</dbReference>
<dbReference type="STRING" id="50990.A0A4R5XHC3"/>
<dbReference type="PANTHER" id="PTHR13710:SF105">
    <property type="entry name" value="ATP-DEPENDENT DNA HELICASE Q1"/>
    <property type="match status" value="1"/>
</dbReference>
<dbReference type="SMART" id="SM00490">
    <property type="entry name" value="HELICc"/>
    <property type="match status" value="1"/>
</dbReference>
<sequence>MSTQPVPISAEHQKSYKLLNIARDRRAKEDKDYSAAHSRCKMQEEFTRRFHKPAYEWQLDVGEALCLGLDSLVLAGTGEGKSFPWLFPLLNDPSGEKKILVISPLNALEDDLARRFKALGFSSVAINGETWNRELQTDLEAGKHRVMLTSPEMALKHDGFRKLLSAPSFSKDIAVAIVDEAHCISQWGGVGGFREEYGEVGRLRAVLPPTVPILATTATATPTVQRQIRDALQFRDDDLFFINRGNDRHNITPEVVRMTGAASDYSALNFIIDDAQDGELQKTMVFCNTIQTTHDVAKYLRARLPHLKRREIAVYHALRTARAKKKAMRDFRNGKIRVLVTTEAAGMGADIPDVKLVVQFKVPASLSIWLQRAGRAARSPNILGRAVLLVEKSVFETRIPDISSAGTSGLRRYRKNVEEGLRAYIETTQCRRDVSDKYFLNPPRIRGQHICLGLPGWRISEFYQNSLFLAATTASKRLCCLPVQYPSPRPQRYSLHHLLILAL</sequence>
<dbReference type="GO" id="GO:0005524">
    <property type="term" value="F:ATP binding"/>
    <property type="evidence" value="ECO:0007669"/>
    <property type="project" value="UniProtKB-KW"/>
</dbReference>
<reference evidence="10 11" key="1">
    <citation type="submission" date="2018-06" db="EMBL/GenBank/DDBJ databases">
        <title>A transcriptomic atlas of mushroom development highlights an independent origin of complex multicellularity.</title>
        <authorList>
            <consortium name="DOE Joint Genome Institute"/>
            <person name="Krizsan K."/>
            <person name="Almasi E."/>
            <person name="Merenyi Z."/>
            <person name="Sahu N."/>
            <person name="Viragh M."/>
            <person name="Koszo T."/>
            <person name="Mondo S."/>
            <person name="Kiss B."/>
            <person name="Balint B."/>
            <person name="Kues U."/>
            <person name="Barry K."/>
            <person name="Hegedus J.C."/>
            <person name="Henrissat B."/>
            <person name="Johnson J."/>
            <person name="Lipzen A."/>
            <person name="Ohm R."/>
            <person name="Nagy I."/>
            <person name="Pangilinan J."/>
            <person name="Yan J."/>
            <person name="Xiong Y."/>
            <person name="Grigoriev I.V."/>
            <person name="Hibbett D.S."/>
            <person name="Nagy L.G."/>
        </authorList>
    </citation>
    <scope>NUCLEOTIDE SEQUENCE [LARGE SCALE GENOMIC DNA]</scope>
    <source>
        <strain evidence="10 11">SZMC22713</strain>
    </source>
</reference>
<evidence type="ECO:0000256" key="5">
    <source>
        <dbReference type="ARBA" id="ARBA00023235"/>
    </source>
</evidence>
<keyword evidence="2" id="KW-0547">Nucleotide-binding</keyword>
<dbReference type="InterPro" id="IPR027417">
    <property type="entry name" value="P-loop_NTPase"/>
</dbReference>
<dbReference type="GO" id="GO:0043138">
    <property type="term" value="F:3'-5' DNA helicase activity"/>
    <property type="evidence" value="ECO:0007669"/>
    <property type="project" value="UniProtKB-EC"/>
</dbReference>
<evidence type="ECO:0000259" key="8">
    <source>
        <dbReference type="PROSITE" id="PS51192"/>
    </source>
</evidence>
<dbReference type="GO" id="GO:0016787">
    <property type="term" value="F:hydrolase activity"/>
    <property type="evidence" value="ECO:0007669"/>
    <property type="project" value="UniProtKB-KW"/>
</dbReference>
<evidence type="ECO:0000256" key="2">
    <source>
        <dbReference type="ARBA" id="ARBA00022741"/>
    </source>
</evidence>
<organism evidence="10 11">
    <name type="scientific">Rickenella mellea</name>
    <dbReference type="NCBI Taxonomy" id="50990"/>
    <lineage>
        <taxon>Eukaryota</taxon>
        <taxon>Fungi</taxon>
        <taxon>Dikarya</taxon>
        <taxon>Basidiomycota</taxon>
        <taxon>Agaricomycotina</taxon>
        <taxon>Agaricomycetes</taxon>
        <taxon>Hymenochaetales</taxon>
        <taxon>Rickenellaceae</taxon>
        <taxon>Rickenella</taxon>
    </lineage>
</organism>
<keyword evidence="10" id="KW-0378">Hydrolase</keyword>
<evidence type="ECO:0000313" key="10">
    <source>
        <dbReference type="EMBL" id="TDL30202.1"/>
    </source>
</evidence>
<feature type="domain" description="Helicase ATP-binding" evidence="8">
    <location>
        <begin position="62"/>
        <end position="238"/>
    </location>
</feature>
<feature type="domain" description="Helicase C-terminal" evidence="9">
    <location>
        <begin position="267"/>
        <end position="418"/>
    </location>
</feature>
<dbReference type="Proteomes" id="UP000294933">
    <property type="component" value="Unassembled WGS sequence"/>
</dbReference>
<dbReference type="Gene3D" id="3.40.50.300">
    <property type="entry name" value="P-loop containing nucleotide triphosphate hydrolases"/>
    <property type="match status" value="2"/>
</dbReference>
<dbReference type="InterPro" id="IPR011545">
    <property type="entry name" value="DEAD/DEAH_box_helicase_dom"/>
</dbReference>
<dbReference type="AlphaFoldDB" id="A0A4R5XHC3"/>
<comment type="catalytic activity">
    <reaction evidence="6">
        <text>Couples ATP hydrolysis with the unwinding of duplex DNA by translocating in the 3'-5' direction.</text>
        <dbReference type="EC" id="5.6.2.4"/>
    </reaction>
</comment>
<dbReference type="PROSITE" id="PS51192">
    <property type="entry name" value="HELICASE_ATP_BIND_1"/>
    <property type="match status" value="1"/>
</dbReference>
<dbReference type="GO" id="GO:0005737">
    <property type="term" value="C:cytoplasm"/>
    <property type="evidence" value="ECO:0007669"/>
    <property type="project" value="TreeGrafter"/>
</dbReference>
<evidence type="ECO:0000256" key="1">
    <source>
        <dbReference type="ARBA" id="ARBA00005446"/>
    </source>
</evidence>
<dbReference type="PANTHER" id="PTHR13710">
    <property type="entry name" value="DNA HELICASE RECQ FAMILY MEMBER"/>
    <property type="match status" value="1"/>
</dbReference>
<name>A0A4R5XHC3_9AGAM</name>
<evidence type="ECO:0000256" key="7">
    <source>
        <dbReference type="ARBA" id="ARBA00034808"/>
    </source>
</evidence>